<evidence type="ECO:0000313" key="3">
    <source>
        <dbReference type="Proteomes" id="UP000481643"/>
    </source>
</evidence>
<feature type="transmembrane region" description="Helical" evidence="1">
    <location>
        <begin position="62"/>
        <end position="82"/>
    </location>
</feature>
<comment type="caution">
    <text evidence="2">The sequence shown here is derived from an EMBL/GenBank/DDBJ whole genome shotgun (WGS) entry which is preliminary data.</text>
</comment>
<dbReference type="RefSeq" id="WP_151653883.1">
    <property type="nucleotide sequence ID" value="NZ_WBVX01000045.1"/>
</dbReference>
<dbReference type="AlphaFoldDB" id="A0A6L3Y9Z4"/>
<evidence type="ECO:0000313" key="2">
    <source>
        <dbReference type="EMBL" id="KAB2676660.1"/>
    </source>
</evidence>
<sequence length="238" mass="27117">MSIEITRENGRFHFSYRRHLLVLVAMAFICAGLAGLLGPWWLPILTVILNKTELNVDDGTSYALSVSLVVIGLALLLFKRFVLDVKARQILRDKETLAAHLPDPDLPQAYLRNLVDDHSYLSSQDTAFYHSYSVFLQPKAAFQFKKTVQLYDLFSTQAKALHEFVAANFFVFPSSQLGVSDYRYAMAPHLNEDREMIVYDGGKVEQYNALKAELHGRVCNVQESYDLFLKHLRRIGAL</sequence>
<keyword evidence="1" id="KW-0812">Transmembrane</keyword>
<feature type="transmembrane region" description="Helical" evidence="1">
    <location>
        <begin position="20"/>
        <end position="42"/>
    </location>
</feature>
<keyword evidence="1" id="KW-0472">Membrane</keyword>
<reference evidence="2 3" key="1">
    <citation type="submission" date="2019-09" db="EMBL/GenBank/DDBJ databases">
        <title>Taxonomic organization of the family Brucellaceae based on a phylogenomic approach.</title>
        <authorList>
            <person name="Leclercq S."/>
            <person name="Cloeckaert A."/>
            <person name="Zygmunt M.S."/>
        </authorList>
    </citation>
    <scope>NUCLEOTIDE SEQUENCE [LARGE SCALE GENOMIC DNA]</scope>
    <source>
        <strain evidence="2 3">WS1830</strain>
    </source>
</reference>
<proteinExistence type="predicted"/>
<protein>
    <submittedName>
        <fullName evidence="2">Uncharacterized protein</fullName>
    </submittedName>
</protein>
<accession>A0A6L3Y9Z4</accession>
<name>A0A6L3Y9Z4_9HYPH</name>
<gene>
    <name evidence="2" type="ORF">F9L08_26090</name>
</gene>
<keyword evidence="1" id="KW-1133">Transmembrane helix</keyword>
<evidence type="ECO:0000256" key="1">
    <source>
        <dbReference type="SAM" id="Phobius"/>
    </source>
</evidence>
<organism evidence="2 3">
    <name type="scientific">Brucella tritici</name>
    <dbReference type="NCBI Taxonomy" id="94626"/>
    <lineage>
        <taxon>Bacteria</taxon>
        <taxon>Pseudomonadati</taxon>
        <taxon>Pseudomonadota</taxon>
        <taxon>Alphaproteobacteria</taxon>
        <taxon>Hyphomicrobiales</taxon>
        <taxon>Brucellaceae</taxon>
        <taxon>Brucella/Ochrobactrum group</taxon>
        <taxon>Brucella</taxon>
    </lineage>
</organism>
<dbReference type="EMBL" id="WBVX01000045">
    <property type="protein sequence ID" value="KAB2676660.1"/>
    <property type="molecule type" value="Genomic_DNA"/>
</dbReference>
<dbReference type="Proteomes" id="UP000481643">
    <property type="component" value="Unassembled WGS sequence"/>
</dbReference>